<reference evidence="1 2" key="1">
    <citation type="submission" date="2019-12" db="EMBL/GenBank/DDBJ databases">
        <title>The draft genomic sequence of strain Chitinophaga oryziterrae JCM 16595.</title>
        <authorList>
            <person name="Zhang X."/>
        </authorList>
    </citation>
    <scope>NUCLEOTIDE SEQUENCE [LARGE SCALE GENOMIC DNA]</scope>
    <source>
        <strain evidence="1 2">JCM 16595</strain>
    </source>
</reference>
<keyword evidence="2" id="KW-1185">Reference proteome</keyword>
<dbReference type="EMBL" id="WRXO01000001">
    <property type="protein sequence ID" value="MVT39089.1"/>
    <property type="molecule type" value="Genomic_DNA"/>
</dbReference>
<evidence type="ECO:0000313" key="2">
    <source>
        <dbReference type="Proteomes" id="UP000468388"/>
    </source>
</evidence>
<evidence type="ECO:0008006" key="3">
    <source>
        <dbReference type="Google" id="ProtNLM"/>
    </source>
</evidence>
<dbReference type="RefSeq" id="WP_157297793.1">
    <property type="nucleotide sequence ID" value="NZ_BAAAZB010000005.1"/>
</dbReference>
<name>A0A6N8J4F2_9BACT</name>
<proteinExistence type="predicted"/>
<protein>
    <recommendedName>
        <fullName evidence="3">Lipoprotein</fullName>
    </recommendedName>
</protein>
<sequence>MKKTFIISLLTILLISCRGKVEIEVNPEYHGWIHIMEARKIKTSTYRLKPDKYGIVYLPSENFDKKSNVLLFSNGKKITDNLMITSYPGEYYPSSATHVIRYLKFYFPLAGETSPAPSKNIPDNQMKSDISLEDLQKKGKLNTALLW</sequence>
<dbReference type="PROSITE" id="PS51257">
    <property type="entry name" value="PROKAR_LIPOPROTEIN"/>
    <property type="match status" value="1"/>
</dbReference>
<comment type="caution">
    <text evidence="1">The sequence shown here is derived from an EMBL/GenBank/DDBJ whole genome shotgun (WGS) entry which is preliminary data.</text>
</comment>
<organism evidence="1 2">
    <name type="scientific">Chitinophaga oryziterrae</name>
    <dbReference type="NCBI Taxonomy" id="1031224"/>
    <lineage>
        <taxon>Bacteria</taxon>
        <taxon>Pseudomonadati</taxon>
        <taxon>Bacteroidota</taxon>
        <taxon>Chitinophagia</taxon>
        <taxon>Chitinophagales</taxon>
        <taxon>Chitinophagaceae</taxon>
        <taxon>Chitinophaga</taxon>
    </lineage>
</organism>
<dbReference type="Proteomes" id="UP000468388">
    <property type="component" value="Unassembled WGS sequence"/>
</dbReference>
<dbReference type="AlphaFoldDB" id="A0A6N8J4F2"/>
<gene>
    <name evidence="1" type="ORF">GO495_00715</name>
</gene>
<dbReference type="OrthoDB" id="9825187at2"/>
<accession>A0A6N8J4F2</accession>
<evidence type="ECO:0000313" key="1">
    <source>
        <dbReference type="EMBL" id="MVT39089.1"/>
    </source>
</evidence>